<keyword evidence="3" id="KW-1185">Reference proteome</keyword>
<dbReference type="AlphaFoldDB" id="A0A4P9UII7"/>
<dbReference type="STRING" id="675511.GCA_000341735_02975"/>
<dbReference type="Proteomes" id="UP000305881">
    <property type="component" value="Chromosome"/>
</dbReference>
<feature type="chain" id="PRO_5021008480" description="PepSY domain-containing protein" evidence="1">
    <location>
        <begin position="27"/>
        <end position="122"/>
    </location>
</feature>
<name>A0A4P9UII7_METBY</name>
<dbReference type="KEGG" id="mbur:EQU24_00130"/>
<protein>
    <recommendedName>
        <fullName evidence="4">PepSY domain-containing protein</fullName>
    </recommendedName>
</protein>
<evidence type="ECO:0000313" key="3">
    <source>
        <dbReference type="Proteomes" id="UP000305881"/>
    </source>
</evidence>
<accession>A0A4P9UII7</accession>
<reference evidence="3" key="1">
    <citation type="journal article" date="2019" name="J. Bacteriol.">
        <title>A Mutagenic Screen Identifies a TonB-Dependent Receptor Required for the Lanthanide Metal Switch in the Type I Methanotroph 'Methylotuvimicrobium buryatense' 5GB1C.</title>
        <authorList>
            <person name="Groom J.D."/>
            <person name="Ford S.M."/>
            <person name="Pesesky M.W."/>
            <person name="Lidstrom M.E."/>
        </authorList>
    </citation>
    <scope>NUCLEOTIDE SEQUENCE [LARGE SCALE GENOMIC DNA]</scope>
    <source>
        <strain evidence="3">5GB1C</strain>
    </source>
</reference>
<dbReference type="RefSeq" id="WP_014146550.1">
    <property type="nucleotide sequence ID" value="NZ_CP035467.1"/>
</dbReference>
<organism evidence="2 3">
    <name type="scientific">Methylotuvimicrobium buryatense</name>
    <name type="common">Methylomicrobium buryatense</name>
    <dbReference type="NCBI Taxonomy" id="95641"/>
    <lineage>
        <taxon>Bacteria</taxon>
        <taxon>Pseudomonadati</taxon>
        <taxon>Pseudomonadota</taxon>
        <taxon>Gammaproteobacteria</taxon>
        <taxon>Methylococcales</taxon>
        <taxon>Methylococcaceae</taxon>
        <taxon>Methylotuvimicrobium</taxon>
    </lineage>
</organism>
<gene>
    <name evidence="2" type="ORF">EQU24_00130</name>
</gene>
<dbReference type="EMBL" id="CP035467">
    <property type="protein sequence ID" value="QCW80838.1"/>
    <property type="molecule type" value="Genomic_DNA"/>
</dbReference>
<evidence type="ECO:0000313" key="2">
    <source>
        <dbReference type="EMBL" id="QCW80838.1"/>
    </source>
</evidence>
<evidence type="ECO:0000256" key="1">
    <source>
        <dbReference type="SAM" id="SignalP"/>
    </source>
</evidence>
<dbReference type="OrthoDB" id="9866873at2"/>
<proteinExistence type="predicted"/>
<evidence type="ECO:0008006" key="4">
    <source>
        <dbReference type="Google" id="ProtNLM"/>
    </source>
</evidence>
<feature type="signal peptide" evidence="1">
    <location>
        <begin position="1"/>
        <end position="26"/>
    </location>
</feature>
<keyword evidence="1" id="KW-0732">Signal</keyword>
<sequence length="122" mass="13946">MKLTWRGAWIILAGSLLILANGSAQTNQLAGITFNESESPTIKPKAMTKPELKTKKDQWHELHGSLNNRYVFLIVKKTGARDVTGYLFDGKGNKKYIYGEWFNRNLQVYDQSNKLLNIILYP</sequence>